<keyword evidence="12" id="KW-1185">Reference proteome</keyword>
<feature type="domain" description="5'-3' exonuclease" evidence="9">
    <location>
        <begin position="1"/>
        <end position="282"/>
    </location>
</feature>
<dbReference type="InterPro" id="IPR029060">
    <property type="entry name" value="PIN-like_dom_sf"/>
</dbReference>
<dbReference type="SMART" id="SM00279">
    <property type="entry name" value="HhH2"/>
    <property type="match status" value="1"/>
</dbReference>
<dbReference type="InterPro" id="IPR002421">
    <property type="entry name" value="5-3_exonuclease"/>
</dbReference>
<dbReference type="SUPFAM" id="SSF56672">
    <property type="entry name" value="DNA/RNA polymerases"/>
    <property type="match status" value="1"/>
</dbReference>
<dbReference type="Pfam" id="PF01367">
    <property type="entry name" value="5_3_exonuc"/>
    <property type="match status" value="1"/>
</dbReference>
<evidence type="ECO:0000256" key="1">
    <source>
        <dbReference type="ARBA" id="ARBA00022679"/>
    </source>
</evidence>
<keyword evidence="5" id="KW-0378">Hydrolase</keyword>
<dbReference type="InterPro" id="IPR038969">
    <property type="entry name" value="FEN"/>
</dbReference>
<protein>
    <recommendedName>
        <fullName evidence="13">DNA-directed DNA polymerase</fullName>
    </recommendedName>
</protein>
<sequence>MALIYRSHFALAKSGLRTSYGLDTGPIYGFISTLVSLLEACRPSCVMVIFDSYFPLDTSGQSSPWQRRSIYPDYKANRTKMPTAIESSLPYIKALVSALGITIIEVANTEADDIIGSLVRYCTDNSFSVQIVSVDKDFLQLLQDSTCAILRPKTTTNKSSRRTFGDNDVANLSAWTLITEKDFRQNYDNLSPLQYCDILALMGDTADNIPGVAGVGEKQAVSLVKRFGCIESLVDNWKSISSPRLREKIFHHRELLLLSKTLVTIHQDVKIPSFNISDLFVRPPQLEKLNTIMEKLEFKKLRERIHKYIKNSAPVAFGSLLWKQDLVDSNGETAPSESKVESSSLVERMKKWKGVGVQYFYLSTLSNDDIAEEKWEQLLSLVRKQELPYIAFWIDYDVESKQEITLSPNTWNVSSFLENMWKKSLHEEFSFEDVIVIRGVVISWHSSTCIYFDWKHTKDAWIQQLEWLLCHSNISKTSIFVKKQLHCLEQFLPSPLSLPLMDIMVGYRIVAPFESLSIEQVIKRYALLGGDQDMLDMLEFMFSEMKNESFHDIHSDAAQSMISLFLSYPTEKDSLDTLRTWCQCTWTILLFRATKFLNSELTIHSMKTFVDYIEYRLIPVLATVERNGIYLDIEKLRHMSQQRNNNNKSNSSQRVVEAPESFFATVNMEDWNDDVQRIGDLSECIPKRKALRILQIQTNPTSRKLHVYYSRSSSMFGKLIINNLDTRGLVKSLVVAPQGYHIVVVDWTQIEMRILAALSKESSWIQVFMEQGDIHDFVANKLFRLERNDNQLPEHLFRTYAKILNFSILRGHSEQRISKELKIPRQRIKYWMELYCSSFPKVWQFLEEETVEKSFPRGYSETLLGRRIPLPFKDSQNYSEIAVAKNVCRRVPIEGTQADMISLVMIRIMEKWKEYPKFRLLLQVGDQLIFQVAQQDCAQVVKLIESEVYDILPLPQSVPIQVRIGVGNNWLEATKRSLS</sequence>
<dbReference type="GO" id="GO:0003887">
    <property type="term" value="F:DNA-directed DNA polymerase activity"/>
    <property type="evidence" value="ECO:0007669"/>
    <property type="project" value="UniProtKB-KW"/>
</dbReference>
<reference evidence="11 12" key="1">
    <citation type="submission" date="2022-07" db="EMBL/GenBank/DDBJ databases">
        <title>Genome-wide signatures of adaptation to extreme environments.</title>
        <authorList>
            <person name="Cho C.H."/>
            <person name="Yoon H.S."/>
        </authorList>
    </citation>
    <scope>NUCLEOTIDE SEQUENCE [LARGE SCALE GENOMIC DNA]</scope>
    <source>
        <strain evidence="11 12">108.79 E11</strain>
    </source>
</reference>
<evidence type="ECO:0000256" key="7">
    <source>
        <dbReference type="ARBA" id="ARBA00023125"/>
    </source>
</evidence>
<dbReference type="Pfam" id="PF02739">
    <property type="entry name" value="5_3_exonuc_N"/>
    <property type="match status" value="1"/>
</dbReference>
<dbReference type="InterPro" id="IPR001098">
    <property type="entry name" value="DNA-dir_DNA_pol_A_palm_dom"/>
</dbReference>
<dbReference type="Gene3D" id="3.40.50.1010">
    <property type="entry name" value="5'-nuclease"/>
    <property type="match status" value="1"/>
</dbReference>
<dbReference type="CDD" id="cd09859">
    <property type="entry name" value="PIN_53EXO"/>
    <property type="match status" value="1"/>
</dbReference>
<dbReference type="GO" id="GO:0008409">
    <property type="term" value="F:5'-3' exonuclease activity"/>
    <property type="evidence" value="ECO:0007669"/>
    <property type="project" value="InterPro"/>
</dbReference>
<dbReference type="AlphaFoldDB" id="A0AAV9I6I7"/>
<comment type="caution">
    <text evidence="11">The sequence shown here is derived from an EMBL/GenBank/DDBJ whole genome shotgun (WGS) entry which is preliminary data.</text>
</comment>
<evidence type="ECO:0000313" key="12">
    <source>
        <dbReference type="Proteomes" id="UP001300502"/>
    </source>
</evidence>
<evidence type="ECO:0000256" key="3">
    <source>
        <dbReference type="ARBA" id="ARBA00022722"/>
    </source>
</evidence>
<proteinExistence type="predicted"/>
<dbReference type="InterPro" id="IPR020046">
    <property type="entry name" value="5-3_exonucl_a-hlix_arch_N"/>
</dbReference>
<dbReference type="InterPro" id="IPR036279">
    <property type="entry name" value="5-3_exonuclease_C_sf"/>
</dbReference>
<dbReference type="Gene3D" id="3.30.70.370">
    <property type="match status" value="1"/>
</dbReference>
<dbReference type="GO" id="GO:0017108">
    <property type="term" value="F:5'-flap endonuclease activity"/>
    <property type="evidence" value="ECO:0007669"/>
    <property type="project" value="InterPro"/>
</dbReference>
<dbReference type="Gene3D" id="3.30.420.10">
    <property type="entry name" value="Ribonuclease H-like superfamily/Ribonuclease H"/>
    <property type="match status" value="1"/>
</dbReference>
<evidence type="ECO:0008006" key="13">
    <source>
        <dbReference type="Google" id="ProtNLM"/>
    </source>
</evidence>
<dbReference type="InterPro" id="IPR008918">
    <property type="entry name" value="HhH2"/>
</dbReference>
<dbReference type="Proteomes" id="UP001300502">
    <property type="component" value="Unassembled WGS sequence"/>
</dbReference>
<dbReference type="PANTHER" id="PTHR42646">
    <property type="entry name" value="FLAP ENDONUCLEASE XNI"/>
    <property type="match status" value="1"/>
</dbReference>
<dbReference type="Gene3D" id="1.10.150.20">
    <property type="entry name" value="5' to 3' exonuclease, C-terminal subdomain"/>
    <property type="match status" value="2"/>
</dbReference>
<evidence type="ECO:0000259" key="9">
    <source>
        <dbReference type="SMART" id="SM00475"/>
    </source>
</evidence>
<dbReference type="GO" id="GO:0003677">
    <property type="term" value="F:DNA binding"/>
    <property type="evidence" value="ECO:0007669"/>
    <property type="project" value="UniProtKB-KW"/>
</dbReference>
<evidence type="ECO:0000256" key="2">
    <source>
        <dbReference type="ARBA" id="ARBA00022695"/>
    </source>
</evidence>
<evidence type="ECO:0000256" key="8">
    <source>
        <dbReference type="ARBA" id="ARBA00023204"/>
    </source>
</evidence>
<dbReference type="InterPro" id="IPR043502">
    <property type="entry name" value="DNA/RNA_pol_sf"/>
</dbReference>
<keyword evidence="3" id="KW-0540">Nuclease</keyword>
<dbReference type="PRINTS" id="PR00868">
    <property type="entry name" value="DNAPOLI"/>
</dbReference>
<keyword evidence="6" id="KW-0239">DNA-directed DNA polymerase</keyword>
<dbReference type="GO" id="GO:0006281">
    <property type="term" value="P:DNA repair"/>
    <property type="evidence" value="ECO:0007669"/>
    <property type="project" value="UniProtKB-KW"/>
</dbReference>
<evidence type="ECO:0000259" key="10">
    <source>
        <dbReference type="SMART" id="SM00482"/>
    </source>
</evidence>
<organism evidence="11 12">
    <name type="scientific">Galdieria yellowstonensis</name>
    <dbReference type="NCBI Taxonomy" id="3028027"/>
    <lineage>
        <taxon>Eukaryota</taxon>
        <taxon>Rhodophyta</taxon>
        <taxon>Bangiophyceae</taxon>
        <taxon>Galdieriales</taxon>
        <taxon>Galdieriaceae</taxon>
        <taxon>Galdieria</taxon>
    </lineage>
</organism>
<evidence type="ECO:0000256" key="5">
    <source>
        <dbReference type="ARBA" id="ARBA00022801"/>
    </source>
</evidence>
<evidence type="ECO:0000256" key="6">
    <source>
        <dbReference type="ARBA" id="ARBA00022932"/>
    </source>
</evidence>
<name>A0AAV9I6I7_9RHOD</name>
<keyword evidence="8" id="KW-0234">DNA repair</keyword>
<keyword evidence="1" id="KW-0808">Transferase</keyword>
<dbReference type="EMBL" id="JANCYU010000006">
    <property type="protein sequence ID" value="KAK4522608.1"/>
    <property type="molecule type" value="Genomic_DNA"/>
</dbReference>
<dbReference type="Pfam" id="PF00476">
    <property type="entry name" value="DNA_pol_A"/>
    <property type="match status" value="1"/>
</dbReference>
<dbReference type="SUPFAM" id="SSF47807">
    <property type="entry name" value="5' to 3' exonuclease, C-terminal subdomain"/>
    <property type="match status" value="1"/>
</dbReference>
<keyword evidence="4" id="KW-0227">DNA damage</keyword>
<dbReference type="InterPro" id="IPR002298">
    <property type="entry name" value="DNA_polymerase_A"/>
</dbReference>
<dbReference type="InterPro" id="IPR036397">
    <property type="entry name" value="RNaseH_sf"/>
</dbReference>
<dbReference type="SMART" id="SM00475">
    <property type="entry name" value="53EXOc"/>
    <property type="match status" value="1"/>
</dbReference>
<dbReference type="PANTHER" id="PTHR42646:SF2">
    <property type="entry name" value="5'-3' EXONUCLEASE FAMILY PROTEIN"/>
    <property type="match status" value="1"/>
</dbReference>
<dbReference type="GO" id="GO:0033567">
    <property type="term" value="P:DNA replication, Okazaki fragment processing"/>
    <property type="evidence" value="ECO:0007669"/>
    <property type="project" value="InterPro"/>
</dbReference>
<keyword evidence="2" id="KW-0548">Nucleotidyltransferase</keyword>
<dbReference type="SMART" id="SM00482">
    <property type="entry name" value="POLAc"/>
    <property type="match status" value="1"/>
</dbReference>
<accession>A0AAV9I6I7</accession>
<dbReference type="InterPro" id="IPR020045">
    <property type="entry name" value="DNA_polI_H3TH"/>
</dbReference>
<evidence type="ECO:0000313" key="11">
    <source>
        <dbReference type="EMBL" id="KAK4522608.1"/>
    </source>
</evidence>
<dbReference type="SUPFAM" id="SSF88723">
    <property type="entry name" value="PIN domain-like"/>
    <property type="match status" value="1"/>
</dbReference>
<gene>
    <name evidence="11" type="ORF">GAYE_PCTG10G0498</name>
</gene>
<dbReference type="FunFam" id="1.10.150.20:FF:000003">
    <property type="entry name" value="DNA polymerase I"/>
    <property type="match status" value="1"/>
</dbReference>
<feature type="domain" description="DNA-directed DNA polymerase family A palm" evidence="10">
    <location>
        <begin position="729"/>
        <end position="936"/>
    </location>
</feature>
<dbReference type="CDD" id="cd09898">
    <property type="entry name" value="H3TH_53EXO"/>
    <property type="match status" value="1"/>
</dbReference>
<evidence type="ECO:0000256" key="4">
    <source>
        <dbReference type="ARBA" id="ARBA00022763"/>
    </source>
</evidence>
<keyword evidence="7" id="KW-0238">DNA-binding</keyword>